<keyword evidence="1" id="KW-0472">Membrane</keyword>
<feature type="transmembrane region" description="Helical" evidence="1">
    <location>
        <begin position="12"/>
        <end position="34"/>
    </location>
</feature>
<reference evidence="2" key="1">
    <citation type="submission" date="2024-07" db="EMBL/GenBank/DDBJ databases">
        <authorList>
            <person name="Yu S.T."/>
        </authorList>
    </citation>
    <scope>NUCLEOTIDE SEQUENCE</scope>
    <source>
        <strain evidence="2">R39</strain>
    </source>
</reference>
<accession>A0AB39R3I8</accession>
<keyword evidence="1" id="KW-0812">Transmembrane</keyword>
<dbReference type="AlphaFoldDB" id="A0AB39R3I8"/>
<feature type="transmembrane region" description="Helical" evidence="1">
    <location>
        <begin position="67"/>
        <end position="89"/>
    </location>
</feature>
<evidence type="ECO:0000313" key="2">
    <source>
        <dbReference type="EMBL" id="XDQ49128.1"/>
    </source>
</evidence>
<name>A0AB39R3I8_9ACTN</name>
<protein>
    <submittedName>
        <fullName evidence="2">ABC transporter permease subunit</fullName>
    </submittedName>
</protein>
<dbReference type="EMBL" id="CP163441">
    <property type="protein sequence ID" value="XDQ49128.1"/>
    <property type="molecule type" value="Genomic_DNA"/>
</dbReference>
<gene>
    <name evidence="2" type="ORF">AB5J52_46480</name>
</gene>
<dbReference type="RefSeq" id="WP_369227786.1">
    <property type="nucleotide sequence ID" value="NZ_CP163441.1"/>
</dbReference>
<sequence>MIWVTWRQFRTQALVGVGALLLLAVYLVILGLQIRHSYDDLHAQCAGGGCAGVLSSLTDDYGFRVDLIGYLLIAVPGLIGMFWGAPLITRELEAGTHRVVWNQSVTRGRWLAVKLGVLGLASMAVAGLYSLLLTWAASRVDLVAANRFSPLVFDARNIAPVGYAAFAFVLGTALGLFVRRTVPAMAQTLVVFAVLQVVVPDMIRTNYAEPVRANVPITADIVRSMTKIGRYGDIGGLTVPGGPWVVSTSALLDSSGKEVGHTTWYQNCAKQSLDDMPVCLAKGNIHVQVTEQPADRYWKFQWIETALFTALAAALAALCFWRIRGRLT</sequence>
<evidence type="ECO:0000256" key="1">
    <source>
        <dbReference type="SAM" id="Phobius"/>
    </source>
</evidence>
<organism evidence="2">
    <name type="scientific">Streptomyces sp. R39</name>
    <dbReference type="NCBI Taxonomy" id="3238631"/>
    <lineage>
        <taxon>Bacteria</taxon>
        <taxon>Bacillati</taxon>
        <taxon>Actinomycetota</taxon>
        <taxon>Actinomycetes</taxon>
        <taxon>Kitasatosporales</taxon>
        <taxon>Streptomycetaceae</taxon>
        <taxon>Streptomyces</taxon>
    </lineage>
</organism>
<feature type="transmembrane region" description="Helical" evidence="1">
    <location>
        <begin position="158"/>
        <end position="178"/>
    </location>
</feature>
<keyword evidence="1" id="KW-1133">Transmembrane helix</keyword>
<feature type="transmembrane region" description="Helical" evidence="1">
    <location>
        <begin position="110"/>
        <end position="138"/>
    </location>
</feature>
<feature type="transmembrane region" description="Helical" evidence="1">
    <location>
        <begin position="302"/>
        <end position="323"/>
    </location>
</feature>
<proteinExistence type="predicted"/>